<dbReference type="GO" id="GO:0007623">
    <property type="term" value="P:circadian rhythm"/>
    <property type="evidence" value="ECO:0007669"/>
    <property type="project" value="InterPro"/>
</dbReference>
<feature type="region of interest" description="Disordered" evidence="2">
    <location>
        <begin position="605"/>
        <end position="643"/>
    </location>
</feature>
<dbReference type="Proteomes" id="UP001303473">
    <property type="component" value="Unassembled WGS sequence"/>
</dbReference>
<feature type="region of interest" description="Disordered" evidence="2">
    <location>
        <begin position="1"/>
        <end position="134"/>
    </location>
</feature>
<sequence>MADNRTNSQGTQPRPVDRGHPMPRRTAPDQSVTLRHHRLARDASRKVSPGLASAQVPTSSPRRNSSGESYQTSNSDPKRWFDRSNRNPTATFDAGSMDVDPPFYQKETDSSNEEQRDPAAPHRNPAFPYAPGARPLLRQTVTHSSSADDYRSVIDDLTIENKRLKEELKRYKQFGSDMMRKEKLFEIKVHGLPKQKKRELEATLRDFAAGLEGYSESPSQRRKPARHGKNVYSSADGLSKHASSSSSHSRPVDSAYASMSTGPSSNAPNSSGTSLERPSIGSRAKSSAEQKVAEYLRDTPDGLLPRQMVMTDKGRKKLVVRRLEQLFTGKISGRNMHRNQSMPSMEPPASSELMAPPRSEASREAQIQPHDHGRKKTRSRDNVSMSNSNGDQTECGGNGMGTGDGSGSGGRIGNNNTSPPTASLPEQRPTRPLDLDPDREQIPSENIEYIRHLGLVQPEFLMGKKTSYQDVSPDADGWVYLNLLCNLAQLHMINVTPSFIKSAVVEKSTKFQLSPDGQKIRWRGGTDGTKFSSDSSGDNSQKSPSTDDTDGSHEGGQRKKQKTHASGGVVTSGASSKESKFGPQVSASSDSFHYKPLFVRQSSSIETSLEGTGSQASDGFVEESNMGHSKWDYSGSGSSQRKKRRHDGAMVFYQGTNWCIDLSGDPGDMSPTTYMTSTGQQELDSVNSVPRLQVFRTLSGSSLPFRPLSDGRAIVSAALDMDLDNPPDLVQDDEDSPNDEDMELPWCDDPEEHQLRPIEPPLEPCGLGGVLPEDHFAVIVTTRRTIGHEKAERVARACRSRSEETADAIASRLASMSTSSPMPPKSVASGDMPIEIEYLAGKIRRLKPVPLPPPAIFIPPFSTDSDTESDEDELMSEDQDASDDELISEGLISQRANPHNSDNTYPDNEELSSNDEEDEVDENDDSISEENASKRERTSRTIPQRIATVGTTSVPVAVAQQEQFRTESSVATAGDAESGYSSSMEDD</sequence>
<evidence type="ECO:0000256" key="2">
    <source>
        <dbReference type="SAM" id="MobiDB-lite"/>
    </source>
</evidence>
<feature type="coiled-coil region" evidence="1">
    <location>
        <begin position="147"/>
        <end position="174"/>
    </location>
</feature>
<reference evidence="4" key="1">
    <citation type="journal article" date="2023" name="Mol. Phylogenet. Evol.">
        <title>Genome-scale phylogeny and comparative genomics of the fungal order Sordariales.</title>
        <authorList>
            <person name="Hensen N."/>
            <person name="Bonometti L."/>
            <person name="Westerberg I."/>
            <person name="Brannstrom I.O."/>
            <person name="Guillou S."/>
            <person name="Cros-Aarteil S."/>
            <person name="Calhoun S."/>
            <person name="Haridas S."/>
            <person name="Kuo A."/>
            <person name="Mondo S."/>
            <person name="Pangilinan J."/>
            <person name="Riley R."/>
            <person name="LaButti K."/>
            <person name="Andreopoulos B."/>
            <person name="Lipzen A."/>
            <person name="Chen C."/>
            <person name="Yan M."/>
            <person name="Daum C."/>
            <person name="Ng V."/>
            <person name="Clum A."/>
            <person name="Steindorff A."/>
            <person name="Ohm R.A."/>
            <person name="Martin F."/>
            <person name="Silar P."/>
            <person name="Natvig D.O."/>
            <person name="Lalanne C."/>
            <person name="Gautier V."/>
            <person name="Ament-Velasquez S.L."/>
            <person name="Kruys A."/>
            <person name="Hutchinson M.I."/>
            <person name="Powell A.J."/>
            <person name="Barry K."/>
            <person name="Miller A.N."/>
            <person name="Grigoriev I.V."/>
            <person name="Debuchy R."/>
            <person name="Gladieux P."/>
            <person name="Hiltunen Thoren M."/>
            <person name="Johannesson H."/>
        </authorList>
    </citation>
    <scope>NUCLEOTIDE SEQUENCE [LARGE SCALE GENOMIC DNA]</scope>
    <source>
        <strain evidence="4">CBS 340.73</strain>
    </source>
</reference>
<feature type="compositionally biased region" description="Acidic residues" evidence="2">
    <location>
        <begin position="865"/>
        <end position="887"/>
    </location>
</feature>
<comment type="caution">
    <text evidence="3">The sequence shown here is derived from an EMBL/GenBank/DDBJ whole genome shotgun (WGS) entry which is preliminary data.</text>
</comment>
<feature type="region of interest" description="Disordered" evidence="2">
    <location>
        <begin position="515"/>
        <end position="588"/>
    </location>
</feature>
<feature type="compositionally biased region" description="Polar residues" evidence="2">
    <location>
        <begin position="605"/>
        <end position="617"/>
    </location>
</feature>
<protein>
    <submittedName>
        <fullName evidence="3">Frequency clock protein</fullName>
    </submittedName>
</protein>
<keyword evidence="1" id="KW-0175">Coiled coil</keyword>
<feature type="compositionally biased region" description="Low complexity" evidence="2">
    <location>
        <begin position="233"/>
        <end position="254"/>
    </location>
</feature>
<evidence type="ECO:0000256" key="1">
    <source>
        <dbReference type="SAM" id="Coils"/>
    </source>
</evidence>
<feature type="compositionally biased region" description="Polar residues" evidence="2">
    <location>
        <begin position="382"/>
        <end position="392"/>
    </location>
</feature>
<organism evidence="3 4">
    <name type="scientific">Diplogelasinospora grovesii</name>
    <dbReference type="NCBI Taxonomy" id="303347"/>
    <lineage>
        <taxon>Eukaryota</taxon>
        <taxon>Fungi</taxon>
        <taxon>Dikarya</taxon>
        <taxon>Ascomycota</taxon>
        <taxon>Pezizomycotina</taxon>
        <taxon>Sordariomycetes</taxon>
        <taxon>Sordariomycetidae</taxon>
        <taxon>Sordariales</taxon>
        <taxon>Diplogelasinosporaceae</taxon>
        <taxon>Diplogelasinospora</taxon>
    </lineage>
</organism>
<dbReference type="GO" id="GO:0005634">
    <property type="term" value="C:nucleus"/>
    <property type="evidence" value="ECO:0007669"/>
    <property type="project" value="InterPro"/>
</dbReference>
<feature type="compositionally biased region" description="Basic and acidic residues" evidence="2">
    <location>
        <begin position="76"/>
        <end position="85"/>
    </location>
</feature>
<evidence type="ECO:0000313" key="4">
    <source>
        <dbReference type="Proteomes" id="UP001303473"/>
    </source>
</evidence>
<feature type="region of interest" description="Disordered" evidence="2">
    <location>
        <begin position="849"/>
        <end position="987"/>
    </location>
</feature>
<evidence type="ECO:0000313" key="3">
    <source>
        <dbReference type="EMBL" id="KAK3941339.1"/>
    </source>
</evidence>
<feature type="compositionally biased region" description="Polar residues" evidence="2">
    <location>
        <begin position="1"/>
        <end position="12"/>
    </location>
</feature>
<dbReference type="GO" id="GO:0006355">
    <property type="term" value="P:regulation of DNA-templated transcription"/>
    <property type="evidence" value="ECO:0007669"/>
    <property type="project" value="InterPro"/>
</dbReference>
<feature type="compositionally biased region" description="Basic and acidic residues" evidence="2">
    <location>
        <begin position="106"/>
        <end position="120"/>
    </location>
</feature>
<feature type="compositionally biased region" description="Polar residues" evidence="2">
    <location>
        <begin position="257"/>
        <end position="276"/>
    </location>
</feature>
<feature type="compositionally biased region" description="Low complexity" evidence="2">
    <location>
        <begin position="532"/>
        <end position="544"/>
    </location>
</feature>
<feature type="compositionally biased region" description="Basic residues" evidence="2">
    <location>
        <begin position="220"/>
        <end position="229"/>
    </location>
</feature>
<feature type="compositionally biased region" description="Polar residues" evidence="2">
    <location>
        <begin position="55"/>
        <end position="75"/>
    </location>
</feature>
<feature type="compositionally biased region" description="Basic and acidic residues" evidence="2">
    <location>
        <begin position="428"/>
        <end position="439"/>
    </location>
</feature>
<feature type="region of interest" description="Disordered" evidence="2">
    <location>
        <begin position="213"/>
        <end position="291"/>
    </location>
</feature>
<gene>
    <name evidence="3" type="ORF">QBC46DRAFT_340675</name>
</gene>
<feature type="compositionally biased region" description="Polar residues" evidence="2">
    <location>
        <begin position="949"/>
        <end position="971"/>
    </location>
</feature>
<keyword evidence="4" id="KW-1185">Reference proteome</keyword>
<accession>A0AAN6NAA3</accession>
<feature type="compositionally biased region" description="Polar residues" evidence="2">
    <location>
        <begin position="894"/>
        <end position="906"/>
    </location>
</feature>
<feature type="compositionally biased region" description="Low complexity" evidence="2">
    <location>
        <begin position="565"/>
        <end position="576"/>
    </location>
</feature>
<proteinExistence type="predicted"/>
<dbReference type="AlphaFoldDB" id="A0AAN6NAA3"/>
<dbReference type="EMBL" id="MU853784">
    <property type="protein sequence ID" value="KAK3941339.1"/>
    <property type="molecule type" value="Genomic_DNA"/>
</dbReference>
<dbReference type="GO" id="GO:0005737">
    <property type="term" value="C:cytoplasm"/>
    <property type="evidence" value="ECO:0007669"/>
    <property type="project" value="InterPro"/>
</dbReference>
<feature type="region of interest" description="Disordered" evidence="2">
    <location>
        <begin position="723"/>
        <end position="742"/>
    </location>
</feature>
<feature type="region of interest" description="Disordered" evidence="2">
    <location>
        <begin position="330"/>
        <end position="439"/>
    </location>
</feature>
<feature type="compositionally biased region" description="Acidic residues" evidence="2">
    <location>
        <begin position="907"/>
        <end position="928"/>
    </location>
</feature>
<dbReference type="Pfam" id="PF09421">
    <property type="entry name" value="FRQ"/>
    <property type="match status" value="1"/>
</dbReference>
<feature type="compositionally biased region" description="Gly residues" evidence="2">
    <location>
        <begin position="396"/>
        <end position="412"/>
    </location>
</feature>
<name>A0AAN6NAA3_9PEZI</name>
<dbReference type="InterPro" id="IPR018554">
    <property type="entry name" value="FRQ"/>
</dbReference>
<feature type="compositionally biased region" description="Low complexity" evidence="2">
    <location>
        <begin position="341"/>
        <end position="352"/>
    </location>
</feature>